<dbReference type="GO" id="GO:0031177">
    <property type="term" value="F:phosphopantetheine binding"/>
    <property type="evidence" value="ECO:0007669"/>
    <property type="project" value="InterPro"/>
</dbReference>
<dbReference type="GO" id="GO:0016297">
    <property type="term" value="F:fatty acyl-[ACP] hydrolase activity"/>
    <property type="evidence" value="ECO:0007669"/>
    <property type="project" value="UniProtKB-EC"/>
</dbReference>
<dbReference type="InterPro" id="IPR020806">
    <property type="entry name" value="PKS_PP-bd"/>
</dbReference>
<dbReference type="EC" id="3.1.2.14" evidence="1"/>
<name>A0A836XMB6_VESGE</name>
<dbReference type="InterPro" id="IPR036736">
    <property type="entry name" value="ACP-like_sf"/>
</dbReference>
<dbReference type="PROSITE" id="PS50075">
    <property type="entry name" value="CARRIER"/>
    <property type="match status" value="1"/>
</dbReference>
<dbReference type="Gene3D" id="3.40.50.1820">
    <property type="entry name" value="alpha/beta hydrolase"/>
    <property type="match status" value="1"/>
</dbReference>
<dbReference type="InterPro" id="IPR020843">
    <property type="entry name" value="ER"/>
</dbReference>
<dbReference type="PANTHER" id="PTHR43775:SF23">
    <property type="entry name" value="FATTY ACID SYNTHASE 3"/>
    <property type="match status" value="1"/>
</dbReference>
<proteinExistence type="predicted"/>
<dbReference type="PANTHER" id="PTHR43775">
    <property type="entry name" value="FATTY ACID SYNTHASE"/>
    <property type="match status" value="1"/>
</dbReference>
<dbReference type="InterPro" id="IPR049391">
    <property type="entry name" value="FAS_pseudo-KR"/>
</dbReference>
<dbReference type="Pfam" id="PF00975">
    <property type="entry name" value="Thioesterase"/>
    <property type="match status" value="1"/>
</dbReference>
<keyword evidence="3" id="KW-0597">Phosphoprotein</keyword>
<feature type="domain" description="Carrier" evidence="4">
    <location>
        <begin position="576"/>
        <end position="656"/>
    </location>
</feature>
<dbReference type="Proteomes" id="UP000617340">
    <property type="component" value="Unassembled WGS sequence"/>
</dbReference>
<sequence>MIIDVNSNEFDWLHKVHYILARNEERKIQNTRIILVEEGNFQSGLLGFINCLQKEPGGDIFRAVLIQDLNAPKFSLNLPLYSKQLEMDLVTNVLRPGNVWGSYRHQLLPSRQPKLSYHAIIKQLVRGDLSTIRWVEGPITKDYQDEGLISIHYASLNFKDVMLPTGKIEPEGCSRKDRDCVIGFEYSGKSITGRRIMGLNRNRCLSNFCYLDKTFSWTVPESWTLEDAATVPCVYCTCISALYINGEMHKGDRILIHAGPGGIGQAAINLALREGCEVFTTVGTPEKREFIKKTFPSIDDNHIGNSRDTSFEKMIMQGTNGAGVDIVLNSLADDKFQTSLRCLTNKGRFLEIGKFDLAANNHLNSKLFMKGISFHGVMLDQIMNTNDEVKYEISSIFNKLMKENAIKPIIRTVFDQDQVETALRFMAAGEHMGKVLIKISEENEPLNTPILAQPVYICIPNKSYIVLGGLGGFGLELIDWLILRNAQNIVITSRNGIKYGYQHMRINLWKSYGVNIKILVGLDAADRDASEVIVKTAIDQSPVDGIFNLAVSLKDKLNGFLVQDKAVVASMIVAEQQNKNVVNNVVDAVINILGIKDLNSINPRTPLPELGMDSMSALEIKQILEREYEIYFTASDIRNLNLDTLMEMNNNLMENNYSHKNDTYQMLSIINILKQFYDEIHSNELVIPLNTNPVEGQDEIFFLPGIEGYADAFKILESKIKSPATCFQFQTNYELKTIEAMANFVLSHILERLKDRRKFMLIGHSFGSLVAIELARMLEAKGFIGRLILIDGAPQYLKKFIQENLRSSSQEELENNILLSVMNAYVAVNCSELELELKKCNSWDEKINTSLNVLSSEHKELFLKADRKNALLSLYMRMRAITTYNPEPMPYLRSPITLFKPQFPSILNVTYDYGLQNITEGKVDVHVVEGNHTTMLGATEISMAINGELFECAAIFKENWFYSTILPNSVFQPVLARILFYQLTFIDKIVVDTYSGQMIWTMP</sequence>
<dbReference type="Pfam" id="PF00550">
    <property type="entry name" value="PP-binding"/>
    <property type="match status" value="1"/>
</dbReference>
<organism evidence="5 6">
    <name type="scientific">Vespula germanica</name>
    <name type="common">German yellow jacket</name>
    <name type="synonym">Paravespula germanica</name>
    <dbReference type="NCBI Taxonomy" id="30212"/>
    <lineage>
        <taxon>Eukaryota</taxon>
        <taxon>Metazoa</taxon>
        <taxon>Ecdysozoa</taxon>
        <taxon>Arthropoda</taxon>
        <taxon>Hexapoda</taxon>
        <taxon>Insecta</taxon>
        <taxon>Pterygota</taxon>
        <taxon>Neoptera</taxon>
        <taxon>Endopterygota</taxon>
        <taxon>Hymenoptera</taxon>
        <taxon>Apocrita</taxon>
        <taxon>Aculeata</taxon>
        <taxon>Vespoidea</taxon>
        <taxon>Vespidae</taxon>
        <taxon>Vespinae</taxon>
        <taxon>Vespula</taxon>
    </lineage>
</organism>
<dbReference type="InterPro" id="IPR050091">
    <property type="entry name" value="PKS_NRPS_Biosynth_Enz"/>
</dbReference>
<evidence type="ECO:0000256" key="3">
    <source>
        <dbReference type="ARBA" id="ARBA00022553"/>
    </source>
</evidence>
<dbReference type="InterPro" id="IPR013968">
    <property type="entry name" value="PKS_KR"/>
</dbReference>
<dbReference type="SUPFAM" id="SSF51735">
    <property type="entry name" value="NAD(P)-binding Rossmann-fold domains"/>
    <property type="match status" value="2"/>
</dbReference>
<dbReference type="CDD" id="cd05195">
    <property type="entry name" value="enoyl_red"/>
    <property type="match status" value="1"/>
</dbReference>
<keyword evidence="6" id="KW-1185">Reference proteome</keyword>
<dbReference type="InterPro" id="IPR011032">
    <property type="entry name" value="GroES-like_sf"/>
</dbReference>
<dbReference type="SMART" id="SM00823">
    <property type="entry name" value="PKS_PP"/>
    <property type="match status" value="1"/>
</dbReference>
<reference evidence="5" key="1">
    <citation type="journal article" date="2020" name="G3 (Bethesda)">
        <title>High-Quality Assemblies for Three Invasive Social Wasps from the &lt;i&gt;Vespula&lt;/i&gt; Genus.</title>
        <authorList>
            <person name="Harrop T.W.R."/>
            <person name="Guhlin J."/>
            <person name="McLaughlin G.M."/>
            <person name="Permina E."/>
            <person name="Stockwell P."/>
            <person name="Gilligan J."/>
            <person name="Le Lec M.F."/>
            <person name="Gruber M.A.M."/>
            <person name="Quinn O."/>
            <person name="Lovegrove M."/>
            <person name="Duncan E.J."/>
            <person name="Remnant E.J."/>
            <person name="Van Eeckhoven J."/>
            <person name="Graham B."/>
            <person name="Knapp R.A."/>
            <person name="Langford K.W."/>
            <person name="Kronenberg Z."/>
            <person name="Press M.O."/>
            <person name="Eacker S.M."/>
            <person name="Wilson-Rankin E.E."/>
            <person name="Purcell J."/>
            <person name="Lester P.J."/>
            <person name="Dearden P.K."/>
        </authorList>
    </citation>
    <scope>NUCLEOTIDE SEQUENCE</scope>
    <source>
        <strain evidence="5">Linc-1</strain>
    </source>
</reference>
<dbReference type="GO" id="GO:0006633">
    <property type="term" value="P:fatty acid biosynthetic process"/>
    <property type="evidence" value="ECO:0007669"/>
    <property type="project" value="TreeGrafter"/>
</dbReference>
<dbReference type="GO" id="GO:0004312">
    <property type="term" value="F:fatty acid synthase activity"/>
    <property type="evidence" value="ECO:0007669"/>
    <property type="project" value="TreeGrafter"/>
</dbReference>
<accession>A0A836XMB6</accession>
<keyword evidence="2" id="KW-0596">Phosphopantetheine</keyword>
<dbReference type="InterPro" id="IPR009081">
    <property type="entry name" value="PP-bd_ACP"/>
</dbReference>
<dbReference type="SMART" id="SM00829">
    <property type="entry name" value="PKS_ER"/>
    <property type="match status" value="1"/>
</dbReference>
<comment type="caution">
    <text evidence="5">The sequence shown here is derived from an EMBL/GenBank/DDBJ whole genome shotgun (WGS) entry which is preliminary data.</text>
</comment>
<dbReference type="Gene3D" id="3.40.50.720">
    <property type="entry name" value="NAD(P)-binding Rossmann-like Domain"/>
    <property type="match status" value="1"/>
</dbReference>
<dbReference type="Pfam" id="PF08659">
    <property type="entry name" value="KR"/>
    <property type="match status" value="1"/>
</dbReference>
<gene>
    <name evidence="5" type="ORF">HZH68_004060</name>
</gene>
<evidence type="ECO:0000256" key="1">
    <source>
        <dbReference type="ARBA" id="ARBA00012480"/>
    </source>
</evidence>
<dbReference type="Gene3D" id="3.90.180.10">
    <property type="entry name" value="Medium-chain alcohol dehydrogenases, catalytic domain"/>
    <property type="match status" value="1"/>
</dbReference>
<dbReference type="GO" id="GO:0016491">
    <property type="term" value="F:oxidoreductase activity"/>
    <property type="evidence" value="ECO:0007669"/>
    <property type="project" value="InterPro"/>
</dbReference>
<evidence type="ECO:0000259" key="4">
    <source>
        <dbReference type="PROSITE" id="PS50075"/>
    </source>
</evidence>
<dbReference type="Pfam" id="PF21149">
    <property type="entry name" value="FAS_pseudo-KR"/>
    <property type="match status" value="1"/>
</dbReference>
<dbReference type="InterPro" id="IPR001031">
    <property type="entry name" value="Thioesterase"/>
</dbReference>
<evidence type="ECO:0000256" key="2">
    <source>
        <dbReference type="ARBA" id="ARBA00022450"/>
    </source>
</evidence>
<dbReference type="SUPFAM" id="SSF53474">
    <property type="entry name" value="alpha/beta-Hydrolases"/>
    <property type="match status" value="1"/>
</dbReference>
<dbReference type="InterPro" id="IPR036291">
    <property type="entry name" value="NAD(P)-bd_dom_sf"/>
</dbReference>
<dbReference type="Gene3D" id="1.10.1200.10">
    <property type="entry name" value="ACP-like"/>
    <property type="match status" value="1"/>
</dbReference>
<dbReference type="SUPFAM" id="SSF50129">
    <property type="entry name" value="GroES-like"/>
    <property type="match status" value="1"/>
</dbReference>
<dbReference type="SUPFAM" id="SSF47336">
    <property type="entry name" value="ACP-like"/>
    <property type="match status" value="1"/>
</dbReference>
<dbReference type="Pfam" id="PF13602">
    <property type="entry name" value="ADH_zinc_N_2"/>
    <property type="match status" value="1"/>
</dbReference>
<protein>
    <recommendedName>
        <fullName evidence="1">oleoyl-[acyl-carrier-protein] hydrolase</fullName>
        <ecNumber evidence="1">3.1.2.14</ecNumber>
    </recommendedName>
</protein>
<dbReference type="EMBL" id="JACSDZ010000003">
    <property type="protein sequence ID" value="KAF7409679.1"/>
    <property type="molecule type" value="Genomic_DNA"/>
</dbReference>
<evidence type="ECO:0000313" key="6">
    <source>
        <dbReference type="Proteomes" id="UP000617340"/>
    </source>
</evidence>
<dbReference type="AlphaFoldDB" id="A0A836XMB6"/>
<dbReference type="InterPro" id="IPR029058">
    <property type="entry name" value="AB_hydrolase_fold"/>
</dbReference>
<evidence type="ECO:0000313" key="5">
    <source>
        <dbReference type="EMBL" id="KAF7409679.1"/>
    </source>
</evidence>